<dbReference type="PROSITE" id="PS51197">
    <property type="entry name" value="HTH_RRF2_2"/>
    <property type="match status" value="1"/>
</dbReference>
<dbReference type="PANTHER" id="PTHR33221">
    <property type="entry name" value="WINGED HELIX-TURN-HELIX TRANSCRIPTIONAL REGULATOR, RRF2 FAMILY"/>
    <property type="match status" value="1"/>
</dbReference>
<reference evidence="2" key="1">
    <citation type="journal article" date="2010" name="Stand. Genomic Sci.">
        <title>Complete genome sequence of Syntrophothermus lipocalidus type strain (TGB-C1T).</title>
        <authorList>
            <consortium name="US DOE Joint Genome Institute (JGI-PGF)"/>
            <person name="Djao O."/>
            <person name="Zhang X."/>
            <person name="Lucas S."/>
            <person name="Lapidus A."/>
            <person name="Glavina Del Rio T."/>
            <person name="Nolan M."/>
            <person name="Tice H."/>
            <person name="Cheng J."/>
            <person name="Han C."/>
            <person name="Tapia R."/>
            <person name="Goodwin L."/>
            <person name="Pitluck S."/>
            <person name="Liolios K."/>
            <person name="Ivanova N."/>
            <person name="Mavromatis K."/>
            <person name="Mikhailova N."/>
            <person name="Ovchinnikova G."/>
            <person name="Pati A."/>
            <person name="Brambilla E."/>
            <person name="Chen A."/>
            <person name="Palaniappan K."/>
            <person name="Land M."/>
            <person name="Hauser L."/>
            <person name="Chang Y."/>
            <person name="Jeffries C."/>
            <person name="Rohde M."/>
            <person name="Sikorski J."/>
            <person name="Spring S."/>
            <person name="Goker M."/>
            <person name="Detter J."/>
            <person name="Woyke T."/>
            <person name="Bristow J."/>
            <person name="Eisen J."/>
            <person name="Markowitz V."/>
            <person name="Hugenholtz P."/>
            <person name="Kyrpides N."/>
            <person name="Klenk H."/>
        </authorList>
    </citation>
    <scope>NUCLEOTIDE SEQUENCE [LARGE SCALE GENOMIC DNA]</scope>
    <source>
        <strain evidence="2">DSM 12680 / TGB-C1</strain>
    </source>
</reference>
<dbReference type="eggNOG" id="COG1959">
    <property type="taxonomic scope" value="Bacteria"/>
</dbReference>
<dbReference type="InterPro" id="IPR000944">
    <property type="entry name" value="Tscrpt_reg_Rrf2"/>
</dbReference>
<dbReference type="EMBL" id="CP002048">
    <property type="protein sequence ID" value="ADI01714.1"/>
    <property type="molecule type" value="Genomic_DNA"/>
</dbReference>
<keyword evidence="2" id="KW-1185">Reference proteome</keyword>
<dbReference type="Gene3D" id="1.10.10.10">
    <property type="entry name" value="Winged helix-like DNA-binding domain superfamily/Winged helix DNA-binding domain"/>
    <property type="match status" value="1"/>
</dbReference>
<dbReference type="PROSITE" id="PS01332">
    <property type="entry name" value="HTH_RRF2_1"/>
    <property type="match status" value="1"/>
</dbReference>
<dbReference type="GO" id="GO:0005829">
    <property type="term" value="C:cytosol"/>
    <property type="evidence" value="ECO:0007669"/>
    <property type="project" value="TreeGrafter"/>
</dbReference>
<sequence length="133" mass="14598">MQITRQTEYAVRVMLELARLPKGEMLSAREISEKQQIPEVFLKKTIQILARAGLVHTQRGPRGGVQLAKDPTEVTLADILVAVEGPLALNVCLVPGYECVNKPDCKVHRVLARAQKALVSELSCNSLAELAEL</sequence>
<dbReference type="InterPro" id="IPR030489">
    <property type="entry name" value="TR_Rrf2-type_CS"/>
</dbReference>
<dbReference type="SUPFAM" id="SSF46785">
    <property type="entry name" value="Winged helix' DNA-binding domain"/>
    <property type="match status" value="1"/>
</dbReference>
<dbReference type="InterPro" id="IPR036388">
    <property type="entry name" value="WH-like_DNA-bd_sf"/>
</dbReference>
<proteinExistence type="predicted"/>
<dbReference type="RefSeq" id="WP_013175116.1">
    <property type="nucleotide sequence ID" value="NC_014220.1"/>
</dbReference>
<dbReference type="Proteomes" id="UP000000378">
    <property type="component" value="Chromosome"/>
</dbReference>
<accession>D7CLX9</accession>
<organism evidence="1 2">
    <name type="scientific">Syntrophothermus lipocalidus (strain DSM 12680 / TGB-C1)</name>
    <dbReference type="NCBI Taxonomy" id="643648"/>
    <lineage>
        <taxon>Bacteria</taxon>
        <taxon>Bacillati</taxon>
        <taxon>Bacillota</taxon>
        <taxon>Clostridia</taxon>
        <taxon>Eubacteriales</taxon>
        <taxon>Syntrophomonadaceae</taxon>
        <taxon>Syntrophothermus</taxon>
    </lineage>
</organism>
<name>D7CLX9_SYNLT</name>
<dbReference type="GO" id="GO:0003700">
    <property type="term" value="F:DNA-binding transcription factor activity"/>
    <property type="evidence" value="ECO:0007669"/>
    <property type="project" value="TreeGrafter"/>
</dbReference>
<reference evidence="1 2" key="2">
    <citation type="journal article" date="2010" name="Stand. Genomic Sci.">
        <title>Complete genome sequence of Syntrophothermus lipocalidus type strain (TGB-C1).</title>
        <authorList>
            <person name="Djao O.D."/>
            <person name="Zhang X."/>
            <person name="Lucas S."/>
            <person name="Lapidus A."/>
            <person name="Del Rio T.G."/>
            <person name="Nolan M."/>
            <person name="Tice H."/>
            <person name="Cheng J.F."/>
            <person name="Han C."/>
            <person name="Tapia R."/>
            <person name="Goodwin L."/>
            <person name="Pitluck S."/>
            <person name="Liolios K."/>
            <person name="Ivanova N."/>
            <person name="Mavromatis K."/>
            <person name="Mikhailova N."/>
            <person name="Ovchinnikova G."/>
            <person name="Pati A."/>
            <person name="Brambilla E."/>
            <person name="Chen A."/>
            <person name="Palaniappan K."/>
            <person name="Land M."/>
            <person name="Hauser L."/>
            <person name="Chang Y.J."/>
            <person name="Jeffries C.D."/>
            <person name="Rohde M."/>
            <person name="Sikorski J."/>
            <person name="Spring S."/>
            <person name="Goker M."/>
            <person name="Detter J.C."/>
            <person name="Woyke T."/>
            <person name="Bristow J."/>
            <person name="Eisen J.A."/>
            <person name="Markowitz V."/>
            <person name="Hugenholtz P."/>
            <person name="Kyrpides N.C."/>
            <person name="Klenk H.P."/>
        </authorList>
    </citation>
    <scope>NUCLEOTIDE SEQUENCE [LARGE SCALE GENOMIC DNA]</scope>
    <source>
        <strain evidence="2">DSM 12680 / TGB-C1</strain>
    </source>
</reference>
<dbReference type="PANTHER" id="PTHR33221:SF2">
    <property type="entry name" value="TRANSCRIPTIONAL REGULATOR"/>
    <property type="match status" value="1"/>
</dbReference>
<dbReference type="STRING" id="643648.Slip_0935"/>
<dbReference type="OrthoDB" id="9808360at2"/>
<dbReference type="InterPro" id="IPR036390">
    <property type="entry name" value="WH_DNA-bd_sf"/>
</dbReference>
<evidence type="ECO:0000313" key="2">
    <source>
        <dbReference type="Proteomes" id="UP000000378"/>
    </source>
</evidence>
<dbReference type="Pfam" id="PF02082">
    <property type="entry name" value="Rrf2"/>
    <property type="match status" value="1"/>
</dbReference>
<dbReference type="NCBIfam" id="TIGR00738">
    <property type="entry name" value="rrf2_super"/>
    <property type="match status" value="1"/>
</dbReference>
<dbReference type="KEGG" id="slp:Slip_0935"/>
<protein>
    <submittedName>
        <fullName evidence="1">Transcriptional regulator, BadM/Rrf2 family</fullName>
    </submittedName>
</protein>
<evidence type="ECO:0000313" key="1">
    <source>
        <dbReference type="EMBL" id="ADI01714.1"/>
    </source>
</evidence>
<dbReference type="HOGENOM" id="CLU_107144_1_3_9"/>
<gene>
    <name evidence="1" type="ordered locus">Slip_0935</name>
</gene>
<dbReference type="AlphaFoldDB" id="D7CLX9"/>